<proteinExistence type="predicted"/>
<evidence type="ECO:0008006" key="4">
    <source>
        <dbReference type="Google" id="ProtNLM"/>
    </source>
</evidence>
<evidence type="ECO:0000313" key="3">
    <source>
        <dbReference type="RefSeq" id="XP_033457649.1"/>
    </source>
</evidence>
<evidence type="ECO:0000256" key="1">
    <source>
        <dbReference type="SAM" id="MobiDB-lite"/>
    </source>
</evidence>
<sequence length="335" mass="37166">MHQYTTSTYATLVKLPRDQNLAQIEIPRMAIQYHSLLDALFCLTSLHLASERPLEAVRLANEAVRYQTSALGACREGLSNLTASGPQCRAMFHSSAFLGVSAMALHCIRARFNAAPRPSETLLESAELWRGTGLMLHTAQKMLDPETFNSFFPLPDWFTLIGAVRDENAPAQEMLERLRTRVRLFDPSTDLTFQYPPTPTPSPGATGEANHQSPESSAMSNASSPPALTPKREQEERIPAYLNVLDKLSKLFHVRDPETPAILNILIEISPVFLHDLVAGAPLASAIGLMYTVLMRTLEAHWWSKDYQQQLKAELASYIPPGDVELMAIAVWAEA</sequence>
<feature type="region of interest" description="Disordered" evidence="1">
    <location>
        <begin position="189"/>
        <end position="233"/>
    </location>
</feature>
<feature type="compositionally biased region" description="Low complexity" evidence="1">
    <location>
        <begin position="213"/>
        <end position="226"/>
    </location>
</feature>
<dbReference type="OrthoDB" id="4937900at2759"/>
<evidence type="ECO:0000313" key="2">
    <source>
        <dbReference type="Proteomes" id="UP000504637"/>
    </source>
</evidence>
<dbReference type="InterPro" id="IPR053157">
    <property type="entry name" value="Sterol_Uptake_Regulator"/>
</dbReference>
<organism evidence="3">
    <name type="scientific">Dissoconium aciculare CBS 342.82</name>
    <dbReference type="NCBI Taxonomy" id="1314786"/>
    <lineage>
        <taxon>Eukaryota</taxon>
        <taxon>Fungi</taxon>
        <taxon>Dikarya</taxon>
        <taxon>Ascomycota</taxon>
        <taxon>Pezizomycotina</taxon>
        <taxon>Dothideomycetes</taxon>
        <taxon>Dothideomycetidae</taxon>
        <taxon>Mycosphaerellales</taxon>
        <taxon>Dissoconiaceae</taxon>
        <taxon>Dissoconium</taxon>
    </lineage>
</organism>
<reference evidence="3" key="3">
    <citation type="submission" date="2025-08" db="UniProtKB">
        <authorList>
            <consortium name="RefSeq"/>
        </authorList>
    </citation>
    <scope>IDENTIFICATION</scope>
    <source>
        <strain evidence="3">CBS 342.82</strain>
    </source>
</reference>
<dbReference type="GeneID" id="54361517"/>
<dbReference type="GO" id="GO:0001228">
    <property type="term" value="F:DNA-binding transcription activator activity, RNA polymerase II-specific"/>
    <property type="evidence" value="ECO:0007669"/>
    <property type="project" value="TreeGrafter"/>
</dbReference>
<reference evidence="3" key="1">
    <citation type="submission" date="2020-01" db="EMBL/GenBank/DDBJ databases">
        <authorList>
            <consortium name="DOE Joint Genome Institute"/>
            <person name="Haridas S."/>
            <person name="Albert R."/>
            <person name="Binder M."/>
            <person name="Bloem J."/>
            <person name="Labutti K."/>
            <person name="Salamov A."/>
            <person name="Andreopoulos B."/>
            <person name="Baker S.E."/>
            <person name="Barry K."/>
            <person name="Bills G."/>
            <person name="Bluhm B.H."/>
            <person name="Cannon C."/>
            <person name="Castanera R."/>
            <person name="Culley D.E."/>
            <person name="Daum C."/>
            <person name="Ezra D."/>
            <person name="Gonzalez J.B."/>
            <person name="Henrissat B."/>
            <person name="Kuo A."/>
            <person name="Liang C."/>
            <person name="Lipzen A."/>
            <person name="Lutzoni F."/>
            <person name="Magnuson J."/>
            <person name="Mondo S."/>
            <person name="Nolan M."/>
            <person name="Ohm R."/>
            <person name="Pangilinan J."/>
            <person name="Park H.-J."/>
            <person name="Ramirez L."/>
            <person name="Alfaro M."/>
            <person name="Sun H."/>
            <person name="Tritt A."/>
            <person name="Yoshinaga Y."/>
            <person name="Zwiers L.-H."/>
            <person name="Turgeon B.G."/>
            <person name="Goodwin S.B."/>
            <person name="Spatafora J.W."/>
            <person name="Crous P.W."/>
            <person name="Grigoriev I.V."/>
        </authorList>
    </citation>
    <scope>NUCLEOTIDE SEQUENCE</scope>
    <source>
        <strain evidence="3">CBS 342.82</strain>
    </source>
</reference>
<dbReference type="PANTHER" id="PTHR47784">
    <property type="entry name" value="STEROL UPTAKE CONTROL PROTEIN 2"/>
    <property type="match status" value="1"/>
</dbReference>
<dbReference type="PANTHER" id="PTHR47784:SF5">
    <property type="entry name" value="STEROL UPTAKE CONTROL PROTEIN 2"/>
    <property type="match status" value="1"/>
</dbReference>
<name>A0A6J3LY84_9PEZI</name>
<reference evidence="3" key="2">
    <citation type="submission" date="2020-04" db="EMBL/GenBank/DDBJ databases">
        <authorList>
            <consortium name="NCBI Genome Project"/>
        </authorList>
    </citation>
    <scope>NUCLEOTIDE SEQUENCE</scope>
    <source>
        <strain evidence="3">CBS 342.82</strain>
    </source>
</reference>
<accession>A0A6J3LY84</accession>
<dbReference type="AlphaFoldDB" id="A0A6J3LY84"/>
<dbReference type="Proteomes" id="UP000504637">
    <property type="component" value="Unplaced"/>
</dbReference>
<keyword evidence="2" id="KW-1185">Reference proteome</keyword>
<dbReference type="RefSeq" id="XP_033457649.1">
    <property type="nucleotide sequence ID" value="XM_033603717.1"/>
</dbReference>
<protein>
    <recommendedName>
        <fullName evidence="4">C6 transcription factor</fullName>
    </recommendedName>
</protein>
<gene>
    <name evidence="3" type="ORF">K489DRAFT_37559</name>
</gene>